<protein>
    <recommendedName>
        <fullName evidence="1">Polymerase/histidinol phosphatase N-terminal domain-containing protein</fullName>
    </recommendedName>
</protein>
<dbReference type="GO" id="GO:0035312">
    <property type="term" value="F:5'-3' DNA exonuclease activity"/>
    <property type="evidence" value="ECO:0007669"/>
    <property type="project" value="TreeGrafter"/>
</dbReference>
<reference evidence="2" key="1">
    <citation type="submission" date="2019-08" db="EMBL/GenBank/DDBJ databases">
        <authorList>
            <person name="Kucharzyk K."/>
            <person name="Murdoch R.W."/>
            <person name="Higgins S."/>
            <person name="Loffler F."/>
        </authorList>
    </citation>
    <scope>NUCLEOTIDE SEQUENCE</scope>
</reference>
<evidence type="ECO:0000313" key="2">
    <source>
        <dbReference type="EMBL" id="MPM76452.1"/>
    </source>
</evidence>
<feature type="domain" description="Polymerase/histidinol phosphatase N-terminal" evidence="1">
    <location>
        <begin position="5"/>
        <end position="82"/>
    </location>
</feature>
<evidence type="ECO:0000259" key="1">
    <source>
        <dbReference type="SMART" id="SM00481"/>
    </source>
</evidence>
<dbReference type="SUPFAM" id="SSF89550">
    <property type="entry name" value="PHP domain-like"/>
    <property type="match status" value="1"/>
</dbReference>
<dbReference type="EMBL" id="VSSQ01027290">
    <property type="protein sequence ID" value="MPM76452.1"/>
    <property type="molecule type" value="Genomic_DNA"/>
</dbReference>
<comment type="caution">
    <text evidence="2">The sequence shown here is derived from an EMBL/GenBank/DDBJ whole genome shotgun (WGS) entry which is preliminary data.</text>
</comment>
<dbReference type="PANTHER" id="PTHR42924:SF3">
    <property type="entry name" value="POLYMERASE_HISTIDINOL PHOSPHATASE N-TERMINAL DOMAIN-CONTAINING PROTEIN"/>
    <property type="match status" value="1"/>
</dbReference>
<proteinExistence type="predicted"/>
<organism evidence="2">
    <name type="scientific">bioreactor metagenome</name>
    <dbReference type="NCBI Taxonomy" id="1076179"/>
    <lineage>
        <taxon>unclassified sequences</taxon>
        <taxon>metagenomes</taxon>
        <taxon>ecological metagenomes</taxon>
    </lineage>
</organism>
<accession>A0A645CHU0</accession>
<dbReference type="InterPro" id="IPR016195">
    <property type="entry name" value="Pol/histidinol_Pase-like"/>
</dbReference>
<dbReference type="InterPro" id="IPR003141">
    <property type="entry name" value="Pol/His_phosphatase_N"/>
</dbReference>
<dbReference type="AlphaFoldDB" id="A0A645CHU0"/>
<dbReference type="InterPro" id="IPR052018">
    <property type="entry name" value="PHP_domain"/>
</dbReference>
<sequence length="314" mass="35441">MVLSCDFHTHTMFSDGLLWPTLRVNEAWRGGLDAIAITDHIEYRPHKEYLNCDHNTSFNIAKDAANELGFMIIKGTEITRKQAVLGHFNALFITDANPIAIEDPKQSILEAKRQNAFIIWNHPGWAVDSTYIKDFQADLFKDNLIDGIEVFNNHEFYPRVLSWAVDKNLTIIAATDVHGMVEQDALKRDRSIRPVTLVLASERSVNGIREGLDKRRTLALFHNTIAAKEDVASAFAEACISVQKAGGNGKINHFQFSNCSDIIFNLTVEGKQYEIPAQSSIIISLPVTKKETTVIYNNIFIYENKTLARHLQLL</sequence>
<dbReference type="PANTHER" id="PTHR42924">
    <property type="entry name" value="EXONUCLEASE"/>
    <property type="match status" value="1"/>
</dbReference>
<gene>
    <name evidence="2" type="ORF">SDC9_123450</name>
</gene>
<dbReference type="Gene3D" id="3.20.20.140">
    <property type="entry name" value="Metal-dependent hydrolases"/>
    <property type="match status" value="1"/>
</dbReference>
<dbReference type="GO" id="GO:0004534">
    <property type="term" value="F:5'-3' RNA exonuclease activity"/>
    <property type="evidence" value="ECO:0007669"/>
    <property type="project" value="TreeGrafter"/>
</dbReference>
<dbReference type="SMART" id="SM00481">
    <property type="entry name" value="POLIIIAc"/>
    <property type="match status" value="1"/>
</dbReference>
<name>A0A645CHU0_9ZZZZ</name>